<accession>A0A964UU86</accession>
<feature type="compositionally biased region" description="Pro residues" evidence="1">
    <location>
        <begin position="36"/>
        <end position="45"/>
    </location>
</feature>
<dbReference type="RefSeq" id="WP_161701974.1">
    <property type="nucleotide sequence ID" value="NZ_JAAAHS010000251.1"/>
</dbReference>
<feature type="region of interest" description="Disordered" evidence="1">
    <location>
        <begin position="1"/>
        <end position="53"/>
    </location>
</feature>
<evidence type="ECO:0000256" key="1">
    <source>
        <dbReference type="SAM" id="MobiDB-lite"/>
    </source>
</evidence>
<feature type="compositionally biased region" description="Low complexity" evidence="1">
    <location>
        <begin position="1"/>
        <end position="12"/>
    </location>
</feature>
<dbReference type="Proteomes" id="UP000598297">
    <property type="component" value="Unassembled WGS sequence"/>
</dbReference>
<evidence type="ECO:0000313" key="3">
    <source>
        <dbReference type="Proteomes" id="UP000598297"/>
    </source>
</evidence>
<gene>
    <name evidence="2" type="ORF">GUY60_25945</name>
</gene>
<comment type="caution">
    <text evidence="2">The sequence shown here is derived from an EMBL/GenBank/DDBJ whole genome shotgun (WGS) entry which is preliminary data.</text>
</comment>
<evidence type="ECO:0000313" key="2">
    <source>
        <dbReference type="EMBL" id="NBE54807.1"/>
    </source>
</evidence>
<feature type="compositionally biased region" description="Basic and acidic residues" evidence="1">
    <location>
        <begin position="25"/>
        <end position="34"/>
    </location>
</feature>
<sequence>MNSSPADGSSAPAPRPSTGRWQRVRTIERARHEPPATAPPPPPPSEEIGATPVYDQLVAEYRARDLTVPRTPGYTGQ</sequence>
<protein>
    <submittedName>
        <fullName evidence="2">Uncharacterized protein</fullName>
    </submittedName>
</protein>
<name>A0A964UU86_9ACTN</name>
<proteinExistence type="predicted"/>
<reference evidence="2" key="1">
    <citation type="submission" date="2020-01" db="EMBL/GenBank/DDBJ databases">
        <title>Whole-genome analyses of novel actinobacteria.</title>
        <authorList>
            <person name="Sahin N."/>
        </authorList>
    </citation>
    <scope>NUCLEOTIDE SEQUENCE</scope>
    <source>
        <strain evidence="2">YC537</strain>
    </source>
</reference>
<dbReference type="EMBL" id="JAAAHS010000251">
    <property type="protein sequence ID" value="NBE54807.1"/>
    <property type="molecule type" value="Genomic_DNA"/>
</dbReference>
<keyword evidence="3" id="KW-1185">Reference proteome</keyword>
<dbReference type="AlphaFoldDB" id="A0A964UU86"/>
<organism evidence="2 3">
    <name type="scientific">Streptomyces boluensis</name>
    <dbReference type="NCBI Taxonomy" id="1775135"/>
    <lineage>
        <taxon>Bacteria</taxon>
        <taxon>Bacillati</taxon>
        <taxon>Actinomycetota</taxon>
        <taxon>Actinomycetes</taxon>
        <taxon>Kitasatosporales</taxon>
        <taxon>Streptomycetaceae</taxon>
        <taxon>Streptomyces</taxon>
    </lineage>
</organism>